<organism evidence="5 6">
    <name type="scientific">Clytia hemisphaerica</name>
    <dbReference type="NCBI Taxonomy" id="252671"/>
    <lineage>
        <taxon>Eukaryota</taxon>
        <taxon>Metazoa</taxon>
        <taxon>Cnidaria</taxon>
        <taxon>Hydrozoa</taxon>
        <taxon>Hydroidolina</taxon>
        <taxon>Leptothecata</taxon>
        <taxon>Obeliida</taxon>
        <taxon>Clytiidae</taxon>
        <taxon>Clytia</taxon>
    </lineage>
</organism>
<dbReference type="OrthoDB" id="275011at2759"/>
<dbReference type="GO" id="GO:0071230">
    <property type="term" value="P:cellular response to amino acid stimulus"/>
    <property type="evidence" value="ECO:0007669"/>
    <property type="project" value="InterPro"/>
</dbReference>
<keyword evidence="6" id="KW-1185">Reference proteome</keyword>
<dbReference type="PANTHER" id="PTHR33967">
    <property type="entry name" value="RAGULATOR COMPLEX PROTEIN LAMTOR4"/>
    <property type="match status" value="1"/>
</dbReference>
<dbReference type="GO" id="GO:0071986">
    <property type="term" value="C:Ragulator complex"/>
    <property type="evidence" value="ECO:0007669"/>
    <property type="project" value="InterPro"/>
</dbReference>
<accession>A0A7M5X3Z6</accession>
<dbReference type="Proteomes" id="UP000594262">
    <property type="component" value="Unplaced"/>
</dbReference>
<dbReference type="GO" id="GO:0005085">
    <property type="term" value="F:guanyl-nucleotide exchange factor activity"/>
    <property type="evidence" value="ECO:0007669"/>
    <property type="project" value="TreeGrafter"/>
</dbReference>
<comment type="similarity">
    <text evidence="2">Belongs to the LAMTOR4 family.</text>
</comment>
<dbReference type="AlphaFoldDB" id="A0A7M5X3Z6"/>
<dbReference type="PANTHER" id="PTHR33967:SF1">
    <property type="entry name" value="RAGULATOR COMPLEX PROTEIN LAMTOR4"/>
    <property type="match status" value="1"/>
</dbReference>
<evidence type="ECO:0000256" key="3">
    <source>
        <dbReference type="ARBA" id="ARBA00023228"/>
    </source>
</evidence>
<dbReference type="SUPFAM" id="SSF103196">
    <property type="entry name" value="Roadblock/LC7 domain"/>
    <property type="match status" value="1"/>
</dbReference>
<dbReference type="GO" id="GO:0032008">
    <property type="term" value="P:positive regulation of TOR signaling"/>
    <property type="evidence" value="ECO:0007669"/>
    <property type="project" value="InterPro"/>
</dbReference>
<evidence type="ECO:0000313" key="5">
    <source>
        <dbReference type="EnsemblMetazoa" id="CLYHEMP017484.1"/>
    </source>
</evidence>
<evidence type="ECO:0000256" key="2">
    <source>
        <dbReference type="ARBA" id="ARBA00010627"/>
    </source>
</evidence>
<dbReference type="Gene3D" id="3.30.450.30">
    <property type="entry name" value="Dynein light chain 2a, cytoplasmic"/>
    <property type="match status" value="1"/>
</dbReference>
<reference evidence="5" key="1">
    <citation type="submission" date="2021-01" db="UniProtKB">
        <authorList>
            <consortium name="EnsemblMetazoa"/>
        </authorList>
    </citation>
    <scope>IDENTIFICATION</scope>
</reference>
<name>A0A7M5X3Z6_9CNID</name>
<sequence length="99" mass="10704">MSSSLLMGIDRIPDQTGYLVVNHEGAVLSSAGELENDEKTASTITQVVKHSAHLPLSTDPAETFKRISLTYDNFALLVTVSNQRIFVVKRPSSSSAPSE</sequence>
<evidence type="ECO:0000256" key="1">
    <source>
        <dbReference type="ARBA" id="ARBA00004371"/>
    </source>
</evidence>
<dbReference type="GeneID" id="136802563"/>
<proteinExistence type="inferred from homology"/>
<dbReference type="RefSeq" id="XP_066915402.1">
    <property type="nucleotide sequence ID" value="XM_067059301.1"/>
</dbReference>
<dbReference type="InterPro" id="IPR034601">
    <property type="entry name" value="LAMTOR4"/>
</dbReference>
<evidence type="ECO:0000256" key="4">
    <source>
        <dbReference type="ARBA" id="ARBA00032690"/>
    </source>
</evidence>
<comment type="subcellular location">
    <subcellularLocation>
        <location evidence="1">Lysosome</location>
    </subcellularLocation>
</comment>
<dbReference type="EnsemblMetazoa" id="CLYHEMT017484.1">
    <property type="protein sequence ID" value="CLYHEMP017484.1"/>
    <property type="gene ID" value="CLYHEMG017484"/>
</dbReference>
<keyword evidence="3" id="KW-0458">Lysosome</keyword>
<protein>
    <recommendedName>
        <fullName evidence="4">Late endosomal/lysosomal adaptor and MAPK and MTOR activator 4</fullName>
    </recommendedName>
</protein>
<dbReference type="GO" id="GO:0005764">
    <property type="term" value="C:lysosome"/>
    <property type="evidence" value="ECO:0007669"/>
    <property type="project" value="UniProtKB-SubCell"/>
</dbReference>
<evidence type="ECO:0000313" key="6">
    <source>
        <dbReference type="Proteomes" id="UP000594262"/>
    </source>
</evidence>